<dbReference type="InterPro" id="IPR004843">
    <property type="entry name" value="Calcineurin-like_PHP"/>
</dbReference>
<evidence type="ECO:0000313" key="2">
    <source>
        <dbReference type="EMBL" id="ORY01422.1"/>
    </source>
</evidence>
<gene>
    <name evidence="2" type="ORF">BCR34DRAFT_627752</name>
</gene>
<name>A0A1Y1YTQ7_9PLEO</name>
<dbReference type="CDD" id="cd07379">
    <property type="entry name" value="MPP_239FB"/>
    <property type="match status" value="1"/>
</dbReference>
<evidence type="ECO:0000313" key="3">
    <source>
        <dbReference type="Proteomes" id="UP000193144"/>
    </source>
</evidence>
<comment type="caution">
    <text evidence="2">The sequence shown here is derived from an EMBL/GenBank/DDBJ whole genome shotgun (WGS) entry which is preliminary data.</text>
</comment>
<dbReference type="Gene3D" id="3.60.21.10">
    <property type="match status" value="1"/>
</dbReference>
<organism evidence="2 3">
    <name type="scientific">Clohesyomyces aquaticus</name>
    <dbReference type="NCBI Taxonomy" id="1231657"/>
    <lineage>
        <taxon>Eukaryota</taxon>
        <taxon>Fungi</taxon>
        <taxon>Dikarya</taxon>
        <taxon>Ascomycota</taxon>
        <taxon>Pezizomycotina</taxon>
        <taxon>Dothideomycetes</taxon>
        <taxon>Pleosporomycetidae</taxon>
        <taxon>Pleosporales</taxon>
        <taxon>Lindgomycetaceae</taxon>
        <taxon>Clohesyomyces</taxon>
    </lineage>
</organism>
<dbReference type="AlphaFoldDB" id="A0A1Y1YTQ7"/>
<dbReference type="SUPFAM" id="SSF56300">
    <property type="entry name" value="Metallo-dependent phosphatases"/>
    <property type="match status" value="1"/>
</dbReference>
<protein>
    <submittedName>
        <fullName evidence="2">Metallo-dependent phosphatase-like protein</fullName>
    </submittedName>
</protein>
<dbReference type="Proteomes" id="UP000193144">
    <property type="component" value="Unassembled WGS sequence"/>
</dbReference>
<dbReference type="PANTHER" id="PTHR12905:SF0">
    <property type="entry name" value="CALCINEURIN-LIKE PHOSPHOESTERASE DOMAIN-CONTAINING PROTEIN"/>
    <property type="match status" value="1"/>
</dbReference>
<dbReference type="Pfam" id="PF00149">
    <property type="entry name" value="Metallophos"/>
    <property type="match status" value="1"/>
</dbReference>
<dbReference type="EMBL" id="MCFA01000170">
    <property type="protein sequence ID" value="ORY01422.1"/>
    <property type="molecule type" value="Genomic_DNA"/>
</dbReference>
<dbReference type="InterPro" id="IPR029052">
    <property type="entry name" value="Metallo-depent_PP-like"/>
</dbReference>
<proteinExistence type="predicted"/>
<keyword evidence="3" id="KW-1185">Reference proteome</keyword>
<reference evidence="2 3" key="1">
    <citation type="submission" date="2016-07" db="EMBL/GenBank/DDBJ databases">
        <title>Pervasive Adenine N6-methylation of Active Genes in Fungi.</title>
        <authorList>
            <consortium name="DOE Joint Genome Institute"/>
            <person name="Mondo S.J."/>
            <person name="Dannebaum R.O."/>
            <person name="Kuo R.C."/>
            <person name="Labutti K."/>
            <person name="Haridas S."/>
            <person name="Kuo A."/>
            <person name="Salamov A."/>
            <person name="Ahrendt S.R."/>
            <person name="Lipzen A."/>
            <person name="Sullivan W."/>
            <person name="Andreopoulos W.B."/>
            <person name="Clum A."/>
            <person name="Lindquist E."/>
            <person name="Daum C."/>
            <person name="Ramamoorthy G.K."/>
            <person name="Gryganskyi A."/>
            <person name="Culley D."/>
            <person name="Magnuson J.K."/>
            <person name="James T.Y."/>
            <person name="O'Malley M.A."/>
            <person name="Stajich J.E."/>
            <person name="Spatafora J.W."/>
            <person name="Visel A."/>
            <person name="Grigoriev I.V."/>
        </authorList>
    </citation>
    <scope>NUCLEOTIDE SEQUENCE [LARGE SCALE GENOMIC DNA]</scope>
    <source>
        <strain evidence="2 3">CBS 115471</strain>
    </source>
</reference>
<dbReference type="InterPro" id="IPR051693">
    <property type="entry name" value="UPF0046_metallophosphoest"/>
</dbReference>
<accession>A0A1Y1YTQ7</accession>
<dbReference type="GO" id="GO:0016787">
    <property type="term" value="F:hydrolase activity"/>
    <property type="evidence" value="ECO:0007669"/>
    <property type="project" value="InterPro"/>
</dbReference>
<dbReference type="OrthoDB" id="630188at2759"/>
<feature type="domain" description="Calcineurin-like phosphoesterase" evidence="1">
    <location>
        <begin position="10"/>
        <end position="210"/>
    </location>
</feature>
<dbReference type="PANTHER" id="PTHR12905">
    <property type="entry name" value="METALLOPHOSPHOESTERASE"/>
    <property type="match status" value="1"/>
</dbReference>
<evidence type="ECO:0000259" key="1">
    <source>
        <dbReference type="Pfam" id="PF00149"/>
    </source>
</evidence>
<sequence length="303" mass="33926">MPIVFPQPALRFVCISDTHNDNPTARIPAGDIFIHAGDMTDTGTLSELQNAFDWISALPHAVKIVVAGNHDLGLDPGHKDFDPKAVDLFTSAAAKATGIYYLYQEVRIVAQYITDDATLAAVRVYGNPKQPDFLNMPYAFTYPPYPSPESVAAWAQAPNRQDGINIWVMHSPPINRLDAINVPGGLTGCIAQYKRIAAARPLLCVFGHYHFSWGAERVRWKNDHDHEVSTTDILTLSEERKREQSLKLPETRFHLSFASITDNSLPSLEVGKETLFVNASWMTMKKRKVEERNFPLDISLRLP</sequence>